<name>A0ABR4LTI8_9EURO</name>
<proteinExistence type="predicted"/>
<dbReference type="Gene3D" id="1.25.40.10">
    <property type="entry name" value="Tetratricopeptide repeat domain"/>
    <property type="match status" value="3"/>
</dbReference>
<dbReference type="PROSITE" id="PS00108">
    <property type="entry name" value="PROTEIN_KINASE_ST"/>
    <property type="match status" value="1"/>
</dbReference>
<dbReference type="Proteomes" id="UP001610432">
    <property type="component" value="Unassembled WGS sequence"/>
</dbReference>
<feature type="compositionally biased region" description="Polar residues" evidence="1">
    <location>
        <begin position="363"/>
        <end position="373"/>
    </location>
</feature>
<organism evidence="3 4">
    <name type="scientific">Aspergillus lucknowensis</name>
    <dbReference type="NCBI Taxonomy" id="176173"/>
    <lineage>
        <taxon>Eukaryota</taxon>
        <taxon>Fungi</taxon>
        <taxon>Dikarya</taxon>
        <taxon>Ascomycota</taxon>
        <taxon>Pezizomycotina</taxon>
        <taxon>Eurotiomycetes</taxon>
        <taxon>Eurotiomycetidae</taxon>
        <taxon>Eurotiales</taxon>
        <taxon>Aspergillaceae</taxon>
        <taxon>Aspergillus</taxon>
        <taxon>Aspergillus subgen. Nidulantes</taxon>
    </lineage>
</organism>
<dbReference type="PANTHER" id="PTHR46082">
    <property type="entry name" value="ATP/GTP-BINDING PROTEIN-RELATED"/>
    <property type="match status" value="1"/>
</dbReference>
<dbReference type="PROSITE" id="PS50011">
    <property type="entry name" value="PROTEIN_KINASE_DOM"/>
    <property type="match status" value="1"/>
</dbReference>
<dbReference type="Pfam" id="PF00069">
    <property type="entry name" value="Pkinase"/>
    <property type="match status" value="1"/>
</dbReference>
<protein>
    <submittedName>
        <fullName evidence="3">Kinase-like domain-containing protein</fullName>
    </submittedName>
</protein>
<dbReference type="SUPFAM" id="SSF56112">
    <property type="entry name" value="Protein kinase-like (PK-like)"/>
    <property type="match status" value="1"/>
</dbReference>
<dbReference type="InterPro" id="IPR019734">
    <property type="entry name" value="TPR_rpt"/>
</dbReference>
<dbReference type="InterPro" id="IPR000719">
    <property type="entry name" value="Prot_kinase_dom"/>
</dbReference>
<dbReference type="PANTHER" id="PTHR46082:SF6">
    <property type="entry name" value="AAA+ ATPASE DOMAIN-CONTAINING PROTEIN-RELATED"/>
    <property type="match status" value="1"/>
</dbReference>
<dbReference type="EMBL" id="JBFXLQ010000023">
    <property type="protein sequence ID" value="KAL2866682.1"/>
    <property type="molecule type" value="Genomic_DNA"/>
</dbReference>
<dbReference type="GeneID" id="98148119"/>
<dbReference type="InterPro" id="IPR011009">
    <property type="entry name" value="Kinase-like_dom_sf"/>
</dbReference>
<dbReference type="InterPro" id="IPR011990">
    <property type="entry name" value="TPR-like_helical_dom_sf"/>
</dbReference>
<sequence>MGPTRRLPDLVADTKLRVEIHRAYTHYFSIETGNRRQWKRETWRRTQDLGKGAFAEVWLEECDEDDSESKRRGRVQAVKAIPKRGGSHYYRELEAIAKFSQSKYEGLFVKSLGWYESKQSIFIVMEHLPYGSLASHLTQSLPEEEVKRIAVQVLEGLASLHENEFVHRDLKPENILVASKGPAWWVKIGDFGFSKRIGESNSLKSVVGTQNYFAPEVLGLSTCSVDCEAAEPRYTCAVDMWSFGVTVFYMLCHTYPFRDRSLLAYTQGAPFPSTTLLLHNVSQEGRTFIEALLNVDASARLSAKAALDDEWLTGSQLPSRMKEGTLPMDLSAEQSHSLPTDTSRSWLMSSTVEPLMSRLAVSEPSSAEPSHSLPTDKSRSWPLSSSVEHLMSRLEVSEPSSAIIRGSAPGHTQDPDPKTLNELRALHMWGMQLITKKEYKKAGILLQQAVDGREKALGPIDPDTLASKHHLGVAYVSQKRYKDALTILQATAKDREETLGSLHKDTLATKHWIGRSLFGQEKFKAAQNVFQEIVETQRALLGDMHDDTLWSLYISGQIYDRLKQYRKATILFEEVAESWKKTRGPDDEFTLEALRSLAYCLCLQKKHEEAAPLLQRVARDISGKKEKRTALDYLHATGEVLFEKKQYTAAHAIFKQVLHSRTTILGPVHEDTLWTCRLLGASLCRENKLDGARRLLRKVVRNSRSDTARIKAFGWLHEVGVALLDDKKYGEAQALLSEVLEGRKKLLGSRNRKTLKTSYLLARAFFEQGMYDEAMKLFKETKSQQSSALGRRDLHTVKTRMWIGRVCSSRGDSAAARRHFEAALEGFADILGPTHAKTVECKQLLGIASYNIKQYKKAETIFRDNLGVRKEALGLAHKETLAAFSWLGSALRAQKKYRESENCCREEVEARKKLHGVGDPDTLSALRNLALSIEWQGGRWAEAAEVYDEMLTAAQNTLGPSSPETEEYLRNMKRCRDQISDAASSTSKQRSRFSLFGR</sequence>
<dbReference type="Pfam" id="PF13432">
    <property type="entry name" value="TPR_16"/>
    <property type="match status" value="1"/>
</dbReference>
<dbReference type="InterPro" id="IPR053137">
    <property type="entry name" value="NLR-like"/>
</dbReference>
<accession>A0ABR4LTI8</accession>
<reference evidence="3 4" key="1">
    <citation type="submission" date="2024-07" db="EMBL/GenBank/DDBJ databases">
        <title>Section-level genome sequencing and comparative genomics of Aspergillus sections Usti and Cavernicolus.</title>
        <authorList>
            <consortium name="Lawrence Berkeley National Laboratory"/>
            <person name="Nybo J.L."/>
            <person name="Vesth T.C."/>
            <person name="Theobald S."/>
            <person name="Frisvad J.C."/>
            <person name="Larsen T.O."/>
            <person name="Kjaerboelling I."/>
            <person name="Rothschild-Mancinelli K."/>
            <person name="Lyhne E.K."/>
            <person name="Kogle M.E."/>
            <person name="Barry K."/>
            <person name="Clum A."/>
            <person name="Na H."/>
            <person name="Ledsgaard L."/>
            <person name="Lin J."/>
            <person name="Lipzen A."/>
            <person name="Kuo A."/>
            <person name="Riley R."/>
            <person name="Mondo S."/>
            <person name="Labutti K."/>
            <person name="Haridas S."/>
            <person name="Pangalinan J."/>
            <person name="Salamov A.A."/>
            <person name="Simmons B.A."/>
            <person name="Magnuson J.K."/>
            <person name="Chen J."/>
            <person name="Drula E."/>
            <person name="Henrissat B."/>
            <person name="Wiebenga A."/>
            <person name="Lubbers R.J."/>
            <person name="Gomes A.C."/>
            <person name="Macurrencykelacurrency M.R."/>
            <person name="Stajich J."/>
            <person name="Grigoriev I.V."/>
            <person name="Mortensen U.H."/>
            <person name="De Vries R.P."/>
            <person name="Baker S.E."/>
            <person name="Andersen M.R."/>
        </authorList>
    </citation>
    <scope>NUCLEOTIDE SEQUENCE [LARGE SCALE GENOMIC DNA]</scope>
    <source>
        <strain evidence="3 4">CBS 449.75</strain>
    </source>
</reference>
<dbReference type="RefSeq" id="XP_070885661.1">
    <property type="nucleotide sequence ID" value="XM_071033047.1"/>
</dbReference>
<dbReference type="SMART" id="SM00028">
    <property type="entry name" value="TPR"/>
    <property type="match status" value="6"/>
</dbReference>
<dbReference type="InterPro" id="IPR008271">
    <property type="entry name" value="Ser/Thr_kinase_AS"/>
</dbReference>
<feature type="domain" description="Protein kinase" evidence="2">
    <location>
        <begin position="43"/>
        <end position="312"/>
    </location>
</feature>
<feature type="region of interest" description="Disordered" evidence="1">
    <location>
        <begin position="359"/>
        <end position="381"/>
    </location>
</feature>
<dbReference type="Pfam" id="PF13374">
    <property type="entry name" value="TPR_10"/>
    <property type="match status" value="2"/>
</dbReference>
<keyword evidence="4" id="KW-1185">Reference proteome</keyword>
<dbReference type="Gene3D" id="1.10.510.10">
    <property type="entry name" value="Transferase(Phosphotransferase) domain 1"/>
    <property type="match status" value="1"/>
</dbReference>
<dbReference type="Pfam" id="PF13424">
    <property type="entry name" value="TPR_12"/>
    <property type="match status" value="3"/>
</dbReference>
<evidence type="ECO:0000313" key="4">
    <source>
        <dbReference type="Proteomes" id="UP001610432"/>
    </source>
</evidence>
<evidence type="ECO:0000259" key="2">
    <source>
        <dbReference type="PROSITE" id="PS50011"/>
    </source>
</evidence>
<gene>
    <name evidence="3" type="ORF">BJX67DRAFT_381614</name>
</gene>
<comment type="caution">
    <text evidence="3">The sequence shown here is derived from an EMBL/GenBank/DDBJ whole genome shotgun (WGS) entry which is preliminary data.</text>
</comment>
<evidence type="ECO:0000256" key="1">
    <source>
        <dbReference type="SAM" id="MobiDB-lite"/>
    </source>
</evidence>
<evidence type="ECO:0000313" key="3">
    <source>
        <dbReference type="EMBL" id="KAL2866682.1"/>
    </source>
</evidence>
<feature type="region of interest" description="Disordered" evidence="1">
    <location>
        <begin position="979"/>
        <end position="998"/>
    </location>
</feature>
<dbReference type="SMART" id="SM00220">
    <property type="entry name" value="S_TKc"/>
    <property type="match status" value="1"/>
</dbReference>
<dbReference type="SUPFAM" id="SSF48452">
    <property type="entry name" value="TPR-like"/>
    <property type="match status" value="3"/>
</dbReference>